<reference evidence="8" key="1">
    <citation type="submission" date="2011-08" db="EMBL/GenBank/DDBJ databases">
        <title>The draft genome of Latimeria chalumnae.</title>
        <authorList>
            <person name="Di Palma F."/>
            <person name="Alfoldi J."/>
            <person name="Johnson J."/>
            <person name="Berlin A."/>
            <person name="Gnerre S."/>
            <person name="Jaffe D."/>
            <person name="MacCallum I."/>
            <person name="Young S."/>
            <person name="Walker B.J."/>
            <person name="Lander E."/>
            <person name="Lindblad-Toh K."/>
        </authorList>
    </citation>
    <scope>NUCLEOTIDE SEQUENCE [LARGE SCALE GENOMIC DNA]</scope>
    <source>
        <strain evidence="8">Wild caught</strain>
    </source>
</reference>
<sequence length="204" mass="22906">MIANPETPAYRYDPYSKVFSREYYKHEEMQAIRKDAIATAANAKMWGLILGTLGRQGSPKILQHLESRLKALGIAFVTVLLSEIFPEKLKLFPDVEAWVQVACPRLSIDWGSAFSKPLLTPYEASVALKEAEWQKIYPMDFYSNQSLGPWTVNHESHRPARTTKRAAKIKAADSGLRQGKTPGSECPACTCQEEVSNSTESRKK</sequence>
<dbReference type="PANTHER" id="PTHR10762:SF1">
    <property type="entry name" value="2-(3-AMINO-3-CARBOXYPROPYL)HISTIDINE SYNTHASE SUBUNIT 1"/>
    <property type="match status" value="1"/>
</dbReference>
<dbReference type="Gene3D" id="3.40.50.11850">
    <property type="entry name" value="Diphthamide synthesis DPH1/DPH2 domain 2"/>
    <property type="match status" value="1"/>
</dbReference>
<organism evidence="7 8">
    <name type="scientific">Latimeria chalumnae</name>
    <name type="common">Coelacanth</name>
    <dbReference type="NCBI Taxonomy" id="7897"/>
    <lineage>
        <taxon>Eukaryota</taxon>
        <taxon>Metazoa</taxon>
        <taxon>Chordata</taxon>
        <taxon>Craniata</taxon>
        <taxon>Vertebrata</taxon>
        <taxon>Euteleostomi</taxon>
        <taxon>Coelacanthiformes</taxon>
        <taxon>Coelacanthidae</taxon>
        <taxon>Latimeria</taxon>
    </lineage>
</organism>
<evidence type="ECO:0000256" key="4">
    <source>
        <dbReference type="ARBA" id="ARBA00032574"/>
    </source>
</evidence>
<protein>
    <recommendedName>
        <fullName evidence="2">2-(3-amino-3-carboxypropyl)histidine synthase subunit 1</fullName>
    </recommendedName>
    <alternativeName>
        <fullName evidence="4">Diphthamide biosynthesis protein 1</fullName>
    </alternativeName>
    <alternativeName>
        <fullName evidence="5">Diphtheria toxin resistance protein 1</fullName>
    </alternativeName>
    <alternativeName>
        <fullName evidence="3">S-adenosyl-L-methionine:L-histidine 3-amino-3-carboxypropyltransferase 1</fullName>
    </alternativeName>
</protein>
<dbReference type="Pfam" id="PF01866">
    <property type="entry name" value="Diphthamide_syn"/>
    <property type="match status" value="1"/>
</dbReference>
<dbReference type="GO" id="GO:0017183">
    <property type="term" value="P:protein histidyl modification to diphthamide"/>
    <property type="evidence" value="ECO:0007669"/>
    <property type="project" value="InterPro"/>
</dbReference>
<dbReference type="STRING" id="7897.ENSLACP00000010942"/>
<dbReference type="EMBL" id="AFYH01182830">
    <property type="status" value="NOT_ANNOTATED_CDS"/>
    <property type="molecule type" value="Genomic_DNA"/>
</dbReference>
<dbReference type="EMBL" id="AFYH01182838">
    <property type="status" value="NOT_ANNOTATED_CDS"/>
    <property type="molecule type" value="Genomic_DNA"/>
</dbReference>
<dbReference type="EMBL" id="AFYH01182835">
    <property type="status" value="NOT_ANNOTATED_CDS"/>
    <property type="molecule type" value="Genomic_DNA"/>
</dbReference>
<evidence type="ECO:0000313" key="8">
    <source>
        <dbReference type="Proteomes" id="UP000008672"/>
    </source>
</evidence>
<accession>H3AMS1</accession>
<comment type="similarity">
    <text evidence="1">Belongs to the DPH1/DPH2 family. DPH1 subfamily.</text>
</comment>
<dbReference type="HOGENOM" id="CLU_037146_4_0_1"/>
<dbReference type="OMA" id="ANHASHR"/>
<dbReference type="InterPro" id="IPR042264">
    <property type="entry name" value="DPH1/DPH2_2"/>
</dbReference>
<dbReference type="EMBL" id="AFYH01182839">
    <property type="status" value="NOT_ANNOTATED_CDS"/>
    <property type="molecule type" value="Genomic_DNA"/>
</dbReference>
<dbReference type="InParanoid" id="H3AMS1"/>
<dbReference type="GO" id="GO:0090560">
    <property type="term" value="F:2-(3-amino-3-carboxypropyl)histidine synthase activity"/>
    <property type="evidence" value="ECO:0007669"/>
    <property type="project" value="InterPro"/>
</dbReference>
<feature type="region of interest" description="Disordered" evidence="6">
    <location>
        <begin position="170"/>
        <end position="204"/>
    </location>
</feature>
<evidence type="ECO:0000256" key="2">
    <source>
        <dbReference type="ARBA" id="ARBA00021915"/>
    </source>
</evidence>
<dbReference type="EMBL" id="AFYH01182836">
    <property type="status" value="NOT_ANNOTATED_CDS"/>
    <property type="molecule type" value="Genomic_DNA"/>
</dbReference>
<evidence type="ECO:0000313" key="7">
    <source>
        <dbReference type="Ensembl" id="ENSLACP00000010942.1"/>
    </source>
</evidence>
<name>H3AMS1_LATCH</name>
<dbReference type="NCBIfam" id="TIGR00322">
    <property type="entry name" value="diphth2_R"/>
    <property type="match status" value="1"/>
</dbReference>
<evidence type="ECO:0000256" key="6">
    <source>
        <dbReference type="SAM" id="MobiDB-lite"/>
    </source>
</evidence>
<evidence type="ECO:0000256" key="5">
    <source>
        <dbReference type="ARBA" id="ARBA00032789"/>
    </source>
</evidence>
<dbReference type="InterPro" id="IPR042265">
    <property type="entry name" value="DPH1/DPH2_3"/>
</dbReference>
<dbReference type="Ensembl" id="ENSLACT00000011023.1">
    <property type="protein sequence ID" value="ENSLACP00000010942.1"/>
    <property type="gene ID" value="ENSLACG00000009627.1"/>
</dbReference>
<proteinExistence type="inferred from homology"/>
<feature type="compositionally biased region" description="Polar residues" evidence="6">
    <location>
        <begin position="193"/>
        <end position="204"/>
    </location>
</feature>
<evidence type="ECO:0000256" key="3">
    <source>
        <dbReference type="ARBA" id="ARBA00031690"/>
    </source>
</evidence>
<dbReference type="EMBL" id="AFYH01182831">
    <property type="status" value="NOT_ANNOTATED_CDS"/>
    <property type="molecule type" value="Genomic_DNA"/>
</dbReference>
<dbReference type="OrthoDB" id="1649088at2759"/>
<dbReference type="KEGG" id="lcm:102362800"/>
<dbReference type="EMBL" id="AFYH01182834">
    <property type="status" value="NOT_ANNOTATED_CDS"/>
    <property type="molecule type" value="Genomic_DNA"/>
</dbReference>
<dbReference type="Gene3D" id="3.40.50.11860">
    <property type="entry name" value="Diphthamide synthesis DPH1/DPH2 domain 3"/>
    <property type="match status" value="1"/>
</dbReference>
<evidence type="ECO:0000256" key="1">
    <source>
        <dbReference type="ARBA" id="ARBA00010173"/>
    </source>
</evidence>
<dbReference type="Bgee" id="ENSLACG00000009627">
    <property type="expression patterns" value="Expressed in post-anal tail muscle and 6 other cell types or tissues"/>
</dbReference>
<keyword evidence="8" id="KW-1185">Reference proteome</keyword>
<dbReference type="FunFam" id="3.40.50.11860:FF:000002">
    <property type="entry name" value="2-(3-amino-3-carboxypropyl)histidine synthase subunit 1"/>
    <property type="match status" value="1"/>
</dbReference>
<dbReference type="Proteomes" id="UP000008672">
    <property type="component" value="Unassembled WGS sequence"/>
</dbReference>
<dbReference type="EMBL" id="AFYH01182832">
    <property type="status" value="NOT_ANNOTATED_CDS"/>
    <property type="molecule type" value="Genomic_DNA"/>
</dbReference>
<dbReference type="eggNOG" id="KOG2648">
    <property type="taxonomic scope" value="Eukaryota"/>
</dbReference>
<dbReference type="AlphaFoldDB" id="H3AMS1"/>
<reference evidence="7" key="3">
    <citation type="submission" date="2025-09" db="UniProtKB">
        <authorList>
            <consortium name="Ensembl"/>
        </authorList>
    </citation>
    <scope>IDENTIFICATION</scope>
</reference>
<dbReference type="EMBL" id="AFYH01182833">
    <property type="status" value="NOT_ANNOTATED_CDS"/>
    <property type="molecule type" value="Genomic_DNA"/>
</dbReference>
<dbReference type="SFLD" id="SFLDS00032">
    <property type="entry name" value="Radical_SAM_3-amino-3-carboxyp"/>
    <property type="match status" value="1"/>
</dbReference>
<reference evidence="7" key="2">
    <citation type="submission" date="2025-08" db="UniProtKB">
        <authorList>
            <consortium name="Ensembl"/>
        </authorList>
    </citation>
    <scope>IDENTIFICATION</scope>
</reference>
<dbReference type="PANTHER" id="PTHR10762">
    <property type="entry name" value="DIPHTHAMIDE BIOSYNTHESIS PROTEIN"/>
    <property type="match status" value="1"/>
</dbReference>
<dbReference type="EMBL" id="AFYH01182837">
    <property type="status" value="NOT_ANNOTATED_CDS"/>
    <property type="molecule type" value="Genomic_DNA"/>
</dbReference>
<dbReference type="InterPro" id="IPR016435">
    <property type="entry name" value="DPH1/DPH2"/>
</dbReference>
<dbReference type="GeneTree" id="ENSGT00940000153694"/>